<evidence type="ECO:0000313" key="5">
    <source>
        <dbReference type="EMBL" id="CAI29288.1"/>
    </source>
</evidence>
<evidence type="ECO:0000313" key="4">
    <source>
        <dbReference type="EMBL" id="CAH61072.1"/>
    </source>
</evidence>
<dbReference type="AlphaFoldDB" id="Q5K102"/>
<accession>Q5K102</accession>
<organism evidence="4">
    <name type="scientific">Lysinibacillus sphaericus</name>
    <name type="common">Bacillus sphaericus</name>
    <dbReference type="NCBI Taxonomy" id="1421"/>
    <lineage>
        <taxon>Bacteria</taxon>
        <taxon>Bacillati</taxon>
        <taxon>Bacillota</taxon>
        <taxon>Bacilli</taxon>
        <taxon>Bacillales</taxon>
        <taxon>Bacillaceae</taxon>
        <taxon>Lysinibacillus</taxon>
    </lineage>
</organism>
<feature type="signal peptide" evidence="2">
    <location>
        <begin position="1"/>
        <end position="31"/>
    </location>
</feature>
<dbReference type="PROSITE" id="PS51272">
    <property type="entry name" value="SLH"/>
    <property type="match status" value="2"/>
</dbReference>
<keyword evidence="1 2" id="KW-0732">Signal</keyword>
<dbReference type="InterPro" id="IPR001119">
    <property type="entry name" value="SLH_dom"/>
</dbReference>
<dbReference type="EMBL" id="AJ849549">
    <property type="protein sequence ID" value="CAH61072.1"/>
    <property type="molecule type" value="Genomic_DNA"/>
</dbReference>
<dbReference type="Pfam" id="PF00395">
    <property type="entry name" value="SLH"/>
    <property type="match status" value="1"/>
</dbReference>
<dbReference type="InterPro" id="IPR013783">
    <property type="entry name" value="Ig-like_fold"/>
</dbReference>
<evidence type="ECO:0000259" key="3">
    <source>
        <dbReference type="PROSITE" id="PS51272"/>
    </source>
</evidence>
<dbReference type="Gene3D" id="2.60.40.1220">
    <property type="match status" value="1"/>
</dbReference>
<feature type="chain" id="PRO_5007706300" evidence="2">
    <location>
        <begin position="32"/>
        <end position="1238"/>
    </location>
</feature>
<evidence type="ECO:0000256" key="1">
    <source>
        <dbReference type="ARBA" id="ARBA00022729"/>
    </source>
</evidence>
<evidence type="ECO:0000256" key="2">
    <source>
        <dbReference type="SAM" id="SignalP"/>
    </source>
</evidence>
<dbReference type="InterPro" id="IPR014755">
    <property type="entry name" value="Cu-Rt/internalin_Ig-like"/>
</dbReference>
<protein>
    <submittedName>
        <fullName evidence="5">S-layer protein (SlfB)</fullName>
    </submittedName>
    <submittedName>
        <fullName evidence="4">S-layer protein, SlfB</fullName>
    </submittedName>
</protein>
<dbReference type="SMR" id="Q5K102"/>
<feature type="domain" description="SLH" evidence="3">
    <location>
        <begin position="29"/>
        <end position="92"/>
    </location>
</feature>
<dbReference type="InterPro" id="IPR008964">
    <property type="entry name" value="Invasin/intimin_cell_adhesion"/>
</dbReference>
<reference evidence="4" key="1">
    <citation type="submission" date="2004-10" db="EMBL/GenBank/DDBJ databases">
        <authorList>
            <person name="Selenska-Pobell S.I."/>
        </authorList>
    </citation>
    <scope>NUCLEOTIDE SEQUENCE</scope>
    <source>
        <strain evidence="4">JG-A12</strain>
    </source>
</reference>
<reference evidence="4" key="2">
    <citation type="journal article" date="2005" name="Microbiology (Mosc.)">
        <title>Novel surface layer protein genes in Bacillus sphaericus associated withunusual insertion elements.</title>
        <authorList>
            <person name="Pollmann K."/>
            <person name="Raff J."/>
            <person name="Schnorpfeil M."/>
            <person name="Radeva G."/>
            <person name="Selenska-Pobell S."/>
        </authorList>
    </citation>
    <scope>NUCLEOTIDE SEQUENCE</scope>
    <source>
        <strain evidence="4">JG-A12</strain>
    </source>
</reference>
<proteinExistence type="predicted"/>
<dbReference type="SUPFAM" id="SSF49373">
    <property type="entry name" value="Invasin/intimin cell-adhesion fragments"/>
    <property type="match status" value="1"/>
</dbReference>
<sequence>MANQPKKYKKFVATAATATLVASAIVPVASAAGFSDVAGNDHEVAINALADAGIINGYADGSFKPNQTINRGQVVKLLGRYLEAQGQEIPADWNSKQRFNDLPVTAEEELVKYAALAKDAGVFNGSNGNLNASQTMQRQQMAVVLVRAIKEIAGVDLVAEYKKANFVTEIGDLDKAYSAEQRTAIVALEYAGITNVAHFNPGNSVTRGQFASFLYRTIENVVNNPEAGVAAVKAINNTTVEVTFDEEVDNVQALNFLISDLEVKNAAVKLTNKKVVVLTTAAQTADKEYTVSLGEEKIGTFKGIAAVVPTKVDLVEKSVQGKLGQQVTLKAQVTVAEGQTKAGIPVTFFIPGSANGVKTPVTVEAVTNEEGIATYSYTRYAATNDTVTVYANGDRSKFSTGYVFWAVDQTLEITEVTTGATINNGANKTYKVTYKHPETGKPVSGKVLNVSVKENIDVTVDKLQNVTVNGIAVVQTSDNNTRAAQITTDSKGEATFTVSGSNAEVTPVVFEATPVQVTNTNGAVTTTSYTQKYTADILQASAAKVTFGAVQAAYTLEVTRDGGEVAATGVENGRKYNLVVKDKDGKLAANETVNVAFNEDIDGVISTVTSAEFVKVENDKQVRYEGKKITVKTNSKGEASFVISSEAVNTYATPIAWIDINNQSAKDANLDKGEPSAVAPISYFQAEYLDGSKLVSYKDTTETDKFTGSETATFKVQLTNQSGKVVKNSGYTTPNVSYTVYNTGANNVKVDGVEIAPNRVHTVVAKDGVINVTTVDNKSSSVKVLATGVAKQTNGNKEFAFTSKEATATFTATNEVSNPYTGAVKHYNTDKKTITFDNKDAIKYAGVKGKTYKYFGLGSTPIANADAFIATLSGQGAGNQVTVTYKEEDDVVSFYIISVVNGGIGNPTTDPALANGVTGTIAFTNTSFNASANQTITVKDADLNVNATVADTTTVTITDSAKTTFNITLTETGVNTGEFTGTLTSAQLALLKDGVITATYNDAKNANNVAATATATATLNTTVGAVNFAAKATTEYSEGVGTAAKVEGSTVLTSKVDTGDLVLVVDGVQFTTVVTAIDPGTSATASLTAVVAEINAAAKKVGFTADVATVDADKIVLTSPTKGTSSSVEVKDLGTTTGLGLTKAPEVKGTAGAAVATQWKFTVTTTPAVGETITVKVGTKEASHKVVAGNDLAAIATALNTAIGADYNIALVTGSNVITVTQATPAKTTDELSVTVTK</sequence>
<feature type="domain" description="SLH" evidence="3">
    <location>
        <begin position="168"/>
        <end position="228"/>
    </location>
</feature>
<dbReference type="EMBL" id="AJ866975">
    <property type="protein sequence ID" value="CAI29288.1"/>
    <property type="molecule type" value="Genomic_DNA"/>
</dbReference>
<name>Q5K102_LYSSH</name>
<gene>
    <name evidence="4" type="primary">slfB</name>
</gene>
<dbReference type="Gene3D" id="2.60.40.10">
    <property type="entry name" value="Immunoglobulins"/>
    <property type="match status" value="1"/>
</dbReference>